<feature type="transmembrane region" description="Helical" evidence="1">
    <location>
        <begin position="429"/>
        <end position="449"/>
    </location>
</feature>
<dbReference type="EMBL" id="MSCT01000005">
    <property type="protein sequence ID" value="OLF56015.1"/>
    <property type="molecule type" value="Genomic_DNA"/>
</dbReference>
<evidence type="ECO:0000313" key="3">
    <source>
        <dbReference type="Proteomes" id="UP000185578"/>
    </source>
</evidence>
<comment type="caution">
    <text evidence="2">The sequence shown here is derived from an EMBL/GenBank/DDBJ whole genome shotgun (WGS) entry which is preliminary data.</text>
</comment>
<protein>
    <submittedName>
        <fullName evidence="2">Uncharacterized protein</fullName>
    </submittedName>
</protein>
<keyword evidence="1" id="KW-1133">Transmembrane helix</keyword>
<name>A0A1Q8EW50_9PSED</name>
<organism evidence="2 3">
    <name type="scientific">Pseudomonas chlororaphis</name>
    <dbReference type="NCBI Taxonomy" id="587753"/>
    <lineage>
        <taxon>Bacteria</taxon>
        <taxon>Pseudomonadati</taxon>
        <taxon>Pseudomonadota</taxon>
        <taxon>Gammaproteobacteria</taxon>
        <taxon>Pseudomonadales</taxon>
        <taxon>Pseudomonadaceae</taxon>
        <taxon>Pseudomonas</taxon>
    </lineage>
</organism>
<sequence length="474" mass="54716">MAFKNINLVRVYYTRCLFFCVCKFPQLFTYRFRSHFFHYSMELRDRKESAAVYQRAGLLEGPGEWRSVNIITPITPDELMSVRKWFHGKEFVHHREGPESSMSHTEAAIFPVKGLGYIPFNDTNPYDPSRISVKTGAFRTCTVTTIELTNSVTYLALDFSLEAEHQTKLFDIDTSHIHDYHAFQTINPFSKDFRIVHSSHYVEELLNKEVNRIVGDAHRVEERLFKLWGINVEARSRITTGRLKSKLGDQYISSDATTSDYDHYTLISRYPNADYSYYSNEAGSANYIHDFYLSSLNVEALFVDHFNDPDDIKDYLADYLGLSLIKETWQQYNRCRDAVNPVLSAISQNTAESLQTLLEASMQIEHIEEKIEALTPLIEQGYGQAFRSGTEAELQTLTGKVELLKKRIAQRKSLSNDQVQFENLKFNRFYSWIVAGLALLQVVLAAIVIDWSQALQSNNPVLNNLKALWRWLQG</sequence>
<keyword evidence="1" id="KW-0472">Membrane</keyword>
<proteinExistence type="predicted"/>
<dbReference type="Proteomes" id="UP000185578">
    <property type="component" value="Unassembled WGS sequence"/>
</dbReference>
<gene>
    <name evidence="2" type="ORF">BTN82_04720</name>
</gene>
<keyword evidence="1" id="KW-0812">Transmembrane</keyword>
<reference evidence="2 3" key="1">
    <citation type="submission" date="2016-12" db="EMBL/GenBank/DDBJ databases">
        <authorList>
            <person name="Song W.-J."/>
            <person name="Kurnit D.M."/>
        </authorList>
    </citation>
    <scope>NUCLEOTIDE SEQUENCE [LARGE SCALE GENOMIC DNA]</scope>
    <source>
        <strain evidence="2 3">PCL1601</strain>
    </source>
</reference>
<evidence type="ECO:0000256" key="1">
    <source>
        <dbReference type="SAM" id="Phobius"/>
    </source>
</evidence>
<dbReference type="AlphaFoldDB" id="A0A1Q8EW50"/>
<dbReference type="OrthoDB" id="7024708at2"/>
<dbReference type="RefSeq" id="WP_075118000.1">
    <property type="nucleotide sequence ID" value="NZ_MSCT01000005.1"/>
</dbReference>
<accession>A0A1Q8EW50</accession>
<evidence type="ECO:0000313" key="2">
    <source>
        <dbReference type="EMBL" id="OLF56015.1"/>
    </source>
</evidence>